<dbReference type="EMBL" id="UYRW01000284">
    <property type="protein sequence ID" value="VDK65363.1"/>
    <property type="molecule type" value="Genomic_DNA"/>
</dbReference>
<evidence type="ECO:0000313" key="2">
    <source>
        <dbReference type="EMBL" id="VDK65363.1"/>
    </source>
</evidence>
<evidence type="ECO:0000313" key="4">
    <source>
        <dbReference type="WBParaSite" id="nOo.2.0.1.t02003-RA"/>
    </source>
</evidence>
<dbReference type="AlphaFoldDB" id="A0A182E208"/>
<organism evidence="4">
    <name type="scientific">Onchocerca ochengi</name>
    <name type="common">Filarial nematode worm</name>
    <dbReference type="NCBI Taxonomy" id="42157"/>
    <lineage>
        <taxon>Eukaryota</taxon>
        <taxon>Metazoa</taxon>
        <taxon>Ecdysozoa</taxon>
        <taxon>Nematoda</taxon>
        <taxon>Chromadorea</taxon>
        <taxon>Rhabditida</taxon>
        <taxon>Spirurina</taxon>
        <taxon>Spiruromorpha</taxon>
        <taxon>Filarioidea</taxon>
        <taxon>Onchocercidae</taxon>
        <taxon>Onchocerca</taxon>
    </lineage>
</organism>
<dbReference type="STRING" id="42157.A0A182E208"/>
<sequence>MHVKWNKPDYRVCCAMEYCTFHKGKRKLLESEPVNGHKNNTFLNNFNVKYSKLIFQIDCELNKLYEEVVFEVATFTKSYWENTLRSSGIPVAVVRCETLDGYDFETALVNMLKIKPICISPSQTMSLYDLHEMLRKMDNEKYIMLKQVECFTAGPYLDGLISVLSDPVWEKKIVLVVTVAVDFNVIFTRFSQESFWKLTLYCFHMPTPTYALQAVCEAVAIKPDNYMIIDGTLHKELRERFLRDSLSVCELKRILKVMLLHKMLECEDFGSDIVINTENTETETALASYDTFLYLLQELTTGFPCHAENVYELHTWIQSNPNFFTEKGGPYS</sequence>
<feature type="domain" description="Origin recognition complex subunit 3 N-terminal" evidence="1">
    <location>
        <begin position="143"/>
        <end position="260"/>
    </location>
</feature>
<keyword evidence="3" id="KW-1185">Reference proteome</keyword>
<accession>A0A182E208</accession>
<dbReference type="InterPro" id="IPR045667">
    <property type="entry name" value="ORC3_N"/>
</dbReference>
<protein>
    <submittedName>
        <fullName evidence="4">ORC3_N domain-containing protein</fullName>
    </submittedName>
</protein>
<reference evidence="2 3" key="2">
    <citation type="submission" date="2018-08" db="EMBL/GenBank/DDBJ databases">
        <authorList>
            <person name="Laetsch R D."/>
            <person name="Stevens L."/>
            <person name="Kumar S."/>
            <person name="Blaxter L. M."/>
        </authorList>
    </citation>
    <scope>NUCLEOTIDE SEQUENCE [LARGE SCALE GENOMIC DNA]</scope>
</reference>
<gene>
    <name evidence="2" type="ORF">NOO_LOCUS2003</name>
</gene>
<name>A0A182E208_ONCOC</name>
<dbReference type="OrthoDB" id="5782123at2759"/>
<evidence type="ECO:0000313" key="3">
    <source>
        <dbReference type="Proteomes" id="UP000271087"/>
    </source>
</evidence>
<evidence type="ECO:0000259" key="1">
    <source>
        <dbReference type="Pfam" id="PF07034"/>
    </source>
</evidence>
<dbReference type="Pfam" id="PF07034">
    <property type="entry name" value="ORC3_N"/>
    <property type="match status" value="1"/>
</dbReference>
<reference evidence="4" key="1">
    <citation type="submission" date="2016-06" db="UniProtKB">
        <authorList>
            <consortium name="WormBaseParasite"/>
        </authorList>
    </citation>
    <scope>IDENTIFICATION</scope>
</reference>
<proteinExistence type="predicted"/>
<dbReference type="WBParaSite" id="nOo.2.0.1.t02003-RA">
    <property type="protein sequence ID" value="nOo.2.0.1.t02003-RA"/>
    <property type="gene ID" value="nOo.2.0.1.g02003"/>
</dbReference>
<dbReference type="Proteomes" id="UP000271087">
    <property type="component" value="Unassembled WGS sequence"/>
</dbReference>